<gene>
    <name evidence="5" type="primary">unc-80</name>
    <name evidence="5" type="ORF">Tcan_12494</name>
</gene>
<evidence type="ECO:0000259" key="3">
    <source>
        <dbReference type="Pfam" id="PF19424"/>
    </source>
</evidence>
<dbReference type="GO" id="GO:0030424">
    <property type="term" value="C:axon"/>
    <property type="evidence" value="ECO:0007669"/>
    <property type="project" value="TreeGrafter"/>
</dbReference>
<feature type="compositionally biased region" description="Basic and acidic residues" evidence="1">
    <location>
        <begin position="1549"/>
        <end position="1564"/>
    </location>
</feature>
<feature type="compositionally biased region" description="Polar residues" evidence="1">
    <location>
        <begin position="813"/>
        <end position="823"/>
    </location>
</feature>
<dbReference type="Proteomes" id="UP000031036">
    <property type="component" value="Unassembled WGS sequence"/>
</dbReference>
<accession>A0A0B2V995</accession>
<dbReference type="InterPro" id="IPR045852">
    <property type="entry name" value="UNC80_central"/>
</dbReference>
<protein>
    <submittedName>
        <fullName evidence="5">Protein unc-80</fullName>
    </submittedName>
</protein>
<feature type="compositionally biased region" description="Polar residues" evidence="1">
    <location>
        <begin position="579"/>
        <end position="601"/>
    </location>
</feature>
<dbReference type="OMA" id="GIVNWFR"/>
<comment type="caution">
    <text evidence="5">The sequence shown here is derived from an EMBL/GenBank/DDBJ whole genome shotgun (WGS) entry which is preliminary data.</text>
</comment>
<dbReference type="InterPro" id="IPR031542">
    <property type="entry name" value="UNC80_N"/>
</dbReference>
<dbReference type="PANTHER" id="PTHR31781:SF1">
    <property type="entry name" value="PROTEIN UNC-80 HOMOLOG"/>
    <property type="match status" value="1"/>
</dbReference>
<feature type="domain" description="Protein UNC80 central region" evidence="3">
    <location>
        <begin position="1283"/>
        <end position="1563"/>
    </location>
</feature>
<feature type="compositionally biased region" description="Acidic residues" evidence="1">
    <location>
        <begin position="1213"/>
        <end position="1227"/>
    </location>
</feature>
<feature type="compositionally biased region" description="Basic residues" evidence="1">
    <location>
        <begin position="1670"/>
        <end position="1681"/>
    </location>
</feature>
<dbReference type="GO" id="GO:0034703">
    <property type="term" value="C:cation channel complex"/>
    <property type="evidence" value="ECO:0007669"/>
    <property type="project" value="TreeGrafter"/>
</dbReference>
<evidence type="ECO:0000259" key="4">
    <source>
        <dbReference type="Pfam" id="PF20262"/>
    </source>
</evidence>
<feature type="region of interest" description="Disordered" evidence="1">
    <location>
        <begin position="1210"/>
        <end position="1258"/>
    </location>
</feature>
<organism evidence="5 6">
    <name type="scientific">Toxocara canis</name>
    <name type="common">Canine roundworm</name>
    <dbReference type="NCBI Taxonomy" id="6265"/>
    <lineage>
        <taxon>Eukaryota</taxon>
        <taxon>Metazoa</taxon>
        <taxon>Ecdysozoa</taxon>
        <taxon>Nematoda</taxon>
        <taxon>Chromadorea</taxon>
        <taxon>Rhabditida</taxon>
        <taxon>Spirurina</taxon>
        <taxon>Ascaridomorpha</taxon>
        <taxon>Ascaridoidea</taxon>
        <taxon>Toxocaridae</taxon>
        <taxon>Toxocara</taxon>
    </lineage>
</organism>
<feature type="compositionally biased region" description="Polar residues" evidence="1">
    <location>
        <begin position="1242"/>
        <end position="1258"/>
    </location>
</feature>
<feature type="region of interest" description="Disordered" evidence="1">
    <location>
        <begin position="3350"/>
        <end position="3369"/>
    </location>
</feature>
<dbReference type="EMBL" id="JPKZ01002267">
    <property type="protein sequence ID" value="KHN77570.1"/>
    <property type="molecule type" value="Genomic_DNA"/>
</dbReference>
<dbReference type="Pfam" id="PF20262">
    <property type="entry name" value="UNC80_C"/>
    <property type="match status" value="1"/>
</dbReference>
<feature type="compositionally biased region" description="Polar residues" evidence="1">
    <location>
        <begin position="1159"/>
        <end position="1180"/>
    </location>
</feature>
<feature type="compositionally biased region" description="Low complexity" evidence="1">
    <location>
        <begin position="358"/>
        <end position="369"/>
    </location>
</feature>
<feature type="compositionally biased region" description="Low complexity" evidence="1">
    <location>
        <begin position="312"/>
        <end position="322"/>
    </location>
</feature>
<proteinExistence type="predicted"/>
<feature type="region of interest" description="Disordered" evidence="1">
    <location>
        <begin position="312"/>
        <end position="428"/>
    </location>
</feature>
<dbReference type="Pfam" id="PF15778">
    <property type="entry name" value="UNC80_N"/>
    <property type="match status" value="1"/>
</dbReference>
<dbReference type="Pfam" id="PF19424">
    <property type="entry name" value="UNC80"/>
    <property type="match status" value="2"/>
</dbReference>
<keyword evidence="6" id="KW-1185">Reference proteome</keyword>
<reference evidence="5 6" key="1">
    <citation type="submission" date="2014-11" db="EMBL/GenBank/DDBJ databases">
        <title>Genetic blueprint of the zoonotic pathogen Toxocara canis.</title>
        <authorList>
            <person name="Zhu X.-Q."/>
            <person name="Korhonen P.K."/>
            <person name="Cai H."/>
            <person name="Young N.D."/>
            <person name="Nejsum P."/>
            <person name="von Samson-Himmelstjerna G."/>
            <person name="Boag P.R."/>
            <person name="Tan P."/>
            <person name="Li Q."/>
            <person name="Min J."/>
            <person name="Yang Y."/>
            <person name="Wang X."/>
            <person name="Fang X."/>
            <person name="Hall R.S."/>
            <person name="Hofmann A."/>
            <person name="Sternberg P.W."/>
            <person name="Jex A.R."/>
            <person name="Gasser R.B."/>
        </authorList>
    </citation>
    <scope>NUCLEOTIDE SEQUENCE [LARGE SCALE GENOMIC DNA]</scope>
    <source>
        <strain evidence="5">PN_DK_2014</strain>
    </source>
</reference>
<dbReference type="InterPro" id="IPR046460">
    <property type="entry name" value="UNC80_C"/>
</dbReference>
<feature type="region of interest" description="Disordered" evidence="1">
    <location>
        <begin position="1537"/>
        <end position="1564"/>
    </location>
</feature>
<feature type="domain" description="Protein UNC80 central region" evidence="3">
    <location>
        <begin position="1820"/>
        <end position="2198"/>
    </location>
</feature>
<evidence type="ECO:0000313" key="5">
    <source>
        <dbReference type="EMBL" id="KHN77570.1"/>
    </source>
</evidence>
<feature type="compositionally biased region" description="Basic and acidic residues" evidence="1">
    <location>
        <begin position="397"/>
        <end position="418"/>
    </location>
</feature>
<evidence type="ECO:0000256" key="1">
    <source>
        <dbReference type="SAM" id="MobiDB-lite"/>
    </source>
</evidence>
<evidence type="ECO:0000259" key="2">
    <source>
        <dbReference type="Pfam" id="PF15778"/>
    </source>
</evidence>
<evidence type="ECO:0000313" key="6">
    <source>
        <dbReference type="Proteomes" id="UP000031036"/>
    </source>
</evidence>
<dbReference type="OrthoDB" id="5584001at2759"/>
<feature type="compositionally biased region" description="Basic and acidic residues" evidence="1">
    <location>
        <begin position="775"/>
        <end position="788"/>
    </location>
</feature>
<feature type="region of interest" description="Disordered" evidence="1">
    <location>
        <begin position="568"/>
        <end position="601"/>
    </location>
</feature>
<feature type="compositionally biased region" description="Polar residues" evidence="1">
    <location>
        <begin position="1093"/>
        <end position="1105"/>
    </location>
</feature>
<dbReference type="PANTHER" id="PTHR31781">
    <property type="entry name" value="UNC80"/>
    <property type="match status" value="1"/>
</dbReference>
<dbReference type="GO" id="GO:0055080">
    <property type="term" value="P:monoatomic cation homeostasis"/>
    <property type="evidence" value="ECO:0007669"/>
    <property type="project" value="TreeGrafter"/>
</dbReference>
<name>A0A0B2V995_TOXCA</name>
<feature type="compositionally biased region" description="Polar residues" evidence="1">
    <location>
        <begin position="1656"/>
        <end position="1667"/>
    </location>
</feature>
<sequence length="3598" mass="402663">MGRTMYVRYLQHEHQGTVQLLLMPLSTTASSIKSTKWSMDRILSGDDDANELESVPLPIQTFLWRQTKSMDRILSGDDDANELESVPLPIQTFLWRQTNPFLGAKIGKLHEASCVTFERVVVQNILHGLSPSLSDAIGSVSRWRFVRAAFPHIVQCCASLIAEAATREDGSPISGSLAKILYILHWLLLDSANECCDSDSGKSVTEAGEVSVHSVRQYTFSINSIQLFVYLIAPLVNVITENDIESHIRLESGLKIWQSLWQYRQPDVLCFCAPVKQRRSQLPLVALARKAAPTSAAQGIYLGDESEAPTRRLSQAAAQLAAHVPSAIPPPKPPRTDLAVLSSLKKKRDRDESEAPTRRLSQAAAQLAAHVPSAIPPPKPPRTDLAVLSSLKKKRDREKQKELAKEKPIEARDVEKSPDIVSTKSKTSDAVKRVNDENLKGPIVRSVSEYRADELATEVRHKFTKSHTTTNFDVSPSVTKGMDELDEALRFVEDNSLSEMMVELSDKAPLVQLQEICSCISADIENFSPGSGCELICENCNTVVYREGTVVGVCKCKRKSSSTSSRFRIVPIAPKKDSQGSPQAESTHSANFQKEETASTCSGRTVIRRPTITVESERGGESGSKKEFDPLENLSIKSDLAQQALSDPHEATYLDVAVIRCLLIKHWSEDGVYWAIRYLLNRLAEIEAYRSSQEGMFRSRANSAPTMPHLKIFSSETDSRLNLPDIQFRTTTWDDLQLSEVAKKLEAQQDQLKPKVAFSENERQKQRRRSSTSEPLERTLKVIEEYRRNSFTTTPSTPRFRERKYRFDRNRSDPSLSNSSEFLSNRETRNGSMAGLPGTSTNQDTSKQFFPEALGSSNFIEKNGHLSFMVILKAVNLVMERCSAIRICELALNVCDSLLGMPATEYQQFFEHIVKTILRIYVWLGCPHGCNEGVRSAQGDFLRVKARTIFATMQRIDPEGFAEMVVNHIEESSSQLLIDMMHAITGFCRADLAAGASRPRSNSSPRRRASNTECKVPTYRNHFNEKLKGIEGAIVNAILKPVISKLMSTMNELLQPENMSLYQDVRLFVSFVQEQHGNPFRRVALSALLDGRPTSTQRALQSTSIDIAESKSDNSEEGSARTSPSGLAPPVHSRDQASLRRGLFKKRERVSNTEESDADSSPSTPRNATSGEETAVTGPSTSPLLFAHYAKKKSGGKLHFAFNLLKSVRSENNDDEGSDSEVNDDSQDGSSAYEGDRRSRISFRNTSTKLHQIRQRASTDSIDEDQEAVYAKRTPLGITLPPKKLVNLRGIQEGVRRFAFLLETCRPGSFPDAPLLAALLDLKSPILGRAALILECAHFVHRCNKGDWPEWIRSSTSRQLSVMGYGGALGNRGTPSATRRMHMMQRAAGRCFYHWAHQAVGDRIRKLMERDGMMTDKPDLHRRVDTSRRQLRLQDELEDFFDEGIVNDESGEVCPQALRLLACLLLNEITAFLRETFQTIPRSRTNKTTAGGAGWERLMSHRRWSILSNTFNPQQQPSSGSIQSIADLNPAIHQASERRISFSTNEEDSSPRGSHDKVDEVGLHNDKKDDVYSAYWSRASGTRPPSLGKRCFSHQASITTEEEPITERGSARLRGRNGASYTQTAQAVVHAVANVVVPESARRLAQGRQRLLKRGSPNSGQPTTLESSSKKKPSIRMRKQSRAQGSSGSHTEVEKEDGTEMVTLTLESDPSEGMQRRASSMRLRGWSFRTAMQKTIPDVAGCLLHEVMPAGVSALARDSLKPALSKSAYPEEGIPQPIPSPDFSHERPGTIGSCPPSAPGSTSRPNVSTVFSQVPPPSYDDEEELMFKNLPWTKVVIGMANSFNLACAHEKCCHPWCFDRVYRQCYRLTEALRKVYGDDVPSENRLDKRRALIESWSSKQETIRKSMQRHSCLVARRESANVRQGALMDKTPMALRGLLIEKLNEIEEGKETRAKKAANHDSDDLIEASQLQARPRPHNMLNYIRTQVLCIAHAPLSTLLKSCLILKDDQYIDTLNIAWQLLVHSDTHVAATAASLFIVTAVRCPEATVAVMRKELSSADASIRTAGIRRFHALWRNRFHVWLKMEDGAQLNFKVPPPGIDFTLPSPPIGQSQCAVVDPPWMPHVKNKVEELSLKEEEQATSQTIMTMTRTRRKQKQEMVKRAVREAEERQCALRQKFPLRATAIVQQAAYEPALFHHQLTAQQIANDGSGEEGEMHTSSSRQQMPVAQPLFPSSILSVVPTVIEMLDDVQVDANGISVSDVAKKVIWSCIVEDPALFLRHFLEKLTNRDRQEYLISLLRKLILRFRPFPSQTAYSLLNYLFGFVMYYVRSPCEGSDKAIAMALSVTWLIAPHVHGLYFKDLKQTLKKEQCDQALMITANVPSAKKIIVHGPDSGSGGIPSQFPIHEDTIFQQLLTDSLEFFNIPENEVEYYFLVDTKTNLVHSPSSYVRDFYFFHRSLYPQITLQRIDPDEAQLRMRQMAFTQKLIESGKVLLTHNALKHSPENVIPQRIFFLHDEFTHLPSFPRKSLEACFGMYNGPMGAELHAMDAMHKFVWAQLMSDMFEKMENAFMFGDLHLFINVINGVMLMHCEDVIILRRCMATYISMAAHFSTLFASQGFFLIMPTLLRCYSQRQTNALLCRTIEYVCKQFYILHRKPFFLQMAGAVANILDTNDNDFEVNPMKVKAKYWFYLVKSMEDMSNLDDPLDILGLVNEPKPLKALDLCYRDDPNTFSMLTDGLASCVTVCAFAPDSRRSYQMLLVMQATLPYFVEWADHETTTQNNCAAAVKHEITIYSTLCVEMKALVNCCDVLARGPTRTFDIVNSVSDRGKSFIADSPQFFDPPTVIEDEAKVHYNERNSSKEKKSAAGWENAGNSEMQREMFRRPRDALLILAASFIDKATPRLKELSKLASTAEHIKIPDVFDHKCHVKLSEVALSLLKVAPYDLTTMACLGLQKYFMSILPVTDWSVEGNRSALNIILRRLDKTIQKIGKKLTLRRRTNWTALSNWLIGLYQTLSAYPYIAHLHPLKTTTQMCLRIMVGDPCNDDISAQSAAHTLSLSTVLYSATPPPMFCNAVLKLASFLMQALGQYSFSLEFLCSVEGIGPTADRLEAVLCHVLIPLFLRAATASKDAPQLQSRDLAFCLNLMHSAINPPLAKQSLAPIVSTNLATSLMRTSTAHDTTGRQGSVSVTDRGHSATVSTHRIVRETVCQAVILALKVMMVAFQKQMTTHWSKVSKIVRELVSKKIGGTALYSFTEFVVDINLPISLVILPVLQNKANQKPTSEQEAQWQADFKERLSRLGITSASEIRSYSAVLNELSQELQAMKEDFATRPIELAHSHTPTIELHSETGSAQSATGHRLSCSRPISEQRRLSTQALSKISRMAPSTFHKPDGAILASAGETFVEGTIQEDTEDENSQMMPVRVVKSPSLPINKSQFLLTANIDLNVLAQKSFLNRTSIPSLLGYCPFGARQNYALKDSGCGVRCVANRERPPLPVNCHWEKDAPVLSYTRSRSRTTEGRDHARAGQYPKLEEALALPLNFEEPLVAAELSAPIDADSRPRVVSFTTPKFERKGTSASTTDEEDLSDRIMARHHYI</sequence>
<feature type="domain" description="Cation channel complex component UNC80 N-terminal" evidence="2">
    <location>
        <begin position="85"/>
        <end position="278"/>
    </location>
</feature>
<feature type="domain" description="Protein UNC80 C-terminal" evidence="4">
    <location>
        <begin position="2212"/>
        <end position="3329"/>
    </location>
</feature>
<feature type="region of interest" description="Disordered" evidence="1">
    <location>
        <begin position="750"/>
        <end position="842"/>
    </location>
</feature>
<dbReference type="GO" id="GO:0005261">
    <property type="term" value="F:monoatomic cation channel activity"/>
    <property type="evidence" value="ECO:0007669"/>
    <property type="project" value="TreeGrafter"/>
</dbReference>
<feature type="region of interest" description="Disordered" evidence="1">
    <location>
        <begin position="1650"/>
        <end position="1716"/>
    </location>
</feature>
<feature type="region of interest" description="Disordered" evidence="1">
    <location>
        <begin position="1766"/>
        <end position="1807"/>
    </location>
</feature>
<dbReference type="STRING" id="6265.A0A0B2V995"/>
<feature type="region of interest" description="Disordered" evidence="1">
    <location>
        <begin position="1092"/>
        <end position="1180"/>
    </location>
</feature>